<proteinExistence type="predicted"/>
<dbReference type="Gene3D" id="1.10.1220.170">
    <property type="match status" value="1"/>
</dbReference>
<comment type="caution">
    <text evidence="1">The sequence shown here is derived from an EMBL/GenBank/DDBJ whole genome shotgun (WGS) entry which is preliminary data.</text>
</comment>
<evidence type="ECO:0000313" key="2">
    <source>
        <dbReference type="Proteomes" id="UP001250698"/>
    </source>
</evidence>
<keyword evidence="2" id="KW-1185">Reference proteome</keyword>
<gene>
    <name evidence="1" type="ORF">ROI90_12385</name>
</gene>
<dbReference type="Proteomes" id="UP001250698">
    <property type="component" value="Unassembled WGS sequence"/>
</dbReference>
<accession>A0ABU3TIL1</accession>
<evidence type="ECO:0000313" key="1">
    <source>
        <dbReference type="EMBL" id="MDU0371197.1"/>
    </source>
</evidence>
<dbReference type="EMBL" id="JAWDJT010000007">
    <property type="protein sequence ID" value="MDU0371197.1"/>
    <property type="molecule type" value="Genomic_DNA"/>
</dbReference>
<sequence length="74" mass="8162">MKITFEVPESRAGFLLELLRSLPYVTLHGKARQAAPVDETAHLMASPTNAARLQAAIARDKNNQREVHELPASI</sequence>
<organism evidence="1 2">
    <name type="scientific">Hymenobacter endophyticus</name>
    <dbReference type="NCBI Taxonomy" id="3076335"/>
    <lineage>
        <taxon>Bacteria</taxon>
        <taxon>Pseudomonadati</taxon>
        <taxon>Bacteroidota</taxon>
        <taxon>Cytophagia</taxon>
        <taxon>Cytophagales</taxon>
        <taxon>Hymenobacteraceae</taxon>
        <taxon>Hymenobacter</taxon>
    </lineage>
</organism>
<reference evidence="1 2" key="1">
    <citation type="submission" date="2023-10" db="EMBL/GenBank/DDBJ databases">
        <title>Hymenobacter endophyticus sp. nov., an isolate from the leaf tissues of wheat.</title>
        <authorList>
            <person name="Dai Y."/>
        </authorList>
    </citation>
    <scope>NUCLEOTIDE SEQUENCE [LARGE SCALE GENOMIC DNA]</scope>
    <source>
        <strain evidence="1 2">ZK17L-C2</strain>
    </source>
</reference>
<protein>
    <recommendedName>
        <fullName evidence="3">Type II toxin-antitoxin system prevent-host-death family antitoxin</fullName>
    </recommendedName>
</protein>
<evidence type="ECO:0008006" key="3">
    <source>
        <dbReference type="Google" id="ProtNLM"/>
    </source>
</evidence>
<name>A0ABU3TIL1_9BACT</name>
<dbReference type="RefSeq" id="WP_315998663.1">
    <property type="nucleotide sequence ID" value="NZ_JAWDJT010000007.1"/>
</dbReference>